<comment type="similarity">
    <text evidence="1">Belongs to the peptidase S33 family.</text>
</comment>
<comment type="caution">
    <text evidence="4">The sequence shown here is derived from an EMBL/GenBank/DDBJ whole genome shotgun (WGS) entry which is preliminary data.</text>
</comment>
<evidence type="ECO:0000313" key="5">
    <source>
        <dbReference type="Proteomes" id="UP000767238"/>
    </source>
</evidence>
<dbReference type="PANTHER" id="PTHR21661:SF39">
    <property type="entry name" value="HYDROLASE, PUTATIVE (AFU_ORTHOLOGUE AFUA_3G08960)-RELATED"/>
    <property type="match status" value="1"/>
</dbReference>
<keyword evidence="2" id="KW-0378">Hydrolase</keyword>
<accession>A0A9P8K358</accession>
<reference evidence="4" key="2">
    <citation type="submission" date="2021-08" db="EMBL/GenBank/DDBJ databases">
        <authorList>
            <person name="Gostincar C."/>
            <person name="Sun X."/>
            <person name="Song Z."/>
            <person name="Gunde-Cimerman N."/>
        </authorList>
    </citation>
    <scope>NUCLEOTIDE SEQUENCE</scope>
    <source>
        <strain evidence="4">EXF-8016</strain>
    </source>
</reference>
<dbReference type="PANTHER" id="PTHR21661">
    <property type="entry name" value="EPOXIDE HYDROLASE 1-RELATED"/>
    <property type="match status" value="1"/>
</dbReference>
<dbReference type="Proteomes" id="UP000767238">
    <property type="component" value="Unassembled WGS sequence"/>
</dbReference>
<sequence length="485" mass="55127">MCPGDLPAGWNGVWFMYQAVMVPLVRIFSLLGEGESRTQMMSWTGWIALIRRLATTRPGSFSNEEVLEDKEKARKKRAQQATLPGINHVAMNEYDTYMAQSSSDRFTPRITPFTVHIADDDLQHLDALLRMTPIAQPTYETSLPGGDRSFGMRQDWLKQTVREWKNTFDWRKHEAYMNTFDHFHMNIEDDLGKFHIHYVAMYSKRPDAVPLLLLHGWPGSFLEFLPMLDKLRNKYNPDDLPYHLVVPSLPGYAFSSPPPLDRDFVIEDVARLMNRLMLNLGYGAGYTVQGGDVGSKVARVMAVKHEECKAIHINFCIMEDEPEQLGDDVSEAEHKGLDRAREFLRTGSSYAIQHATKPATISLVLSSNPVALLAWIGEKFLAWTEEDPPTSLILESFYTPGNNGNPHNMSKYKIPDLKPFGYSYYPYELYPVPKSWVATTGNLTFFRAHDNGGHFAAIEQTETFLDDLEEFVQESRGAAGFAHSD</sequence>
<dbReference type="GO" id="GO:0004301">
    <property type="term" value="F:epoxide hydrolase activity"/>
    <property type="evidence" value="ECO:0007669"/>
    <property type="project" value="TreeGrafter"/>
</dbReference>
<dbReference type="Gene3D" id="3.40.50.1820">
    <property type="entry name" value="alpha/beta hydrolase"/>
    <property type="match status" value="1"/>
</dbReference>
<dbReference type="InterPro" id="IPR029058">
    <property type="entry name" value="AB_hydrolase_fold"/>
</dbReference>
<reference evidence="4" key="1">
    <citation type="journal article" date="2021" name="J Fungi (Basel)">
        <title>Virulence traits and population genomics of the black yeast Aureobasidium melanogenum.</title>
        <authorList>
            <person name="Cernosa A."/>
            <person name="Sun X."/>
            <person name="Gostincar C."/>
            <person name="Fang C."/>
            <person name="Gunde-Cimerman N."/>
            <person name="Song Z."/>
        </authorList>
    </citation>
    <scope>NUCLEOTIDE SEQUENCE</scope>
    <source>
        <strain evidence="4">EXF-8016</strain>
    </source>
</reference>
<evidence type="ECO:0000259" key="3">
    <source>
        <dbReference type="Pfam" id="PF06441"/>
    </source>
</evidence>
<dbReference type="SUPFAM" id="SSF53474">
    <property type="entry name" value="alpha/beta-Hydrolases"/>
    <property type="match status" value="1"/>
</dbReference>
<organism evidence="4 5">
    <name type="scientific">Aureobasidium melanogenum</name>
    <name type="common">Aureobasidium pullulans var. melanogenum</name>
    <dbReference type="NCBI Taxonomy" id="46634"/>
    <lineage>
        <taxon>Eukaryota</taxon>
        <taxon>Fungi</taxon>
        <taxon>Dikarya</taxon>
        <taxon>Ascomycota</taxon>
        <taxon>Pezizomycotina</taxon>
        <taxon>Dothideomycetes</taxon>
        <taxon>Dothideomycetidae</taxon>
        <taxon>Dothideales</taxon>
        <taxon>Saccotheciaceae</taxon>
        <taxon>Aureobasidium</taxon>
    </lineage>
</organism>
<protein>
    <submittedName>
        <fullName evidence="4">Alpha/beta-hydrolase</fullName>
    </submittedName>
</protein>
<feature type="domain" description="Epoxide hydrolase N-terminal" evidence="3">
    <location>
        <begin position="110"/>
        <end position="224"/>
    </location>
</feature>
<name>A0A9P8K358_AURME</name>
<gene>
    <name evidence="4" type="ORF">KCV03_g10326</name>
</gene>
<evidence type="ECO:0000313" key="4">
    <source>
        <dbReference type="EMBL" id="KAH0209362.1"/>
    </source>
</evidence>
<evidence type="ECO:0000256" key="1">
    <source>
        <dbReference type="ARBA" id="ARBA00010088"/>
    </source>
</evidence>
<dbReference type="EMBL" id="JAHFYH010000257">
    <property type="protein sequence ID" value="KAH0209362.1"/>
    <property type="molecule type" value="Genomic_DNA"/>
</dbReference>
<dbReference type="GO" id="GO:0097176">
    <property type="term" value="P:epoxide metabolic process"/>
    <property type="evidence" value="ECO:0007669"/>
    <property type="project" value="TreeGrafter"/>
</dbReference>
<feature type="non-terminal residue" evidence="4">
    <location>
        <position position="485"/>
    </location>
</feature>
<evidence type="ECO:0000256" key="2">
    <source>
        <dbReference type="ARBA" id="ARBA00022801"/>
    </source>
</evidence>
<dbReference type="PRINTS" id="PR00412">
    <property type="entry name" value="EPOXHYDRLASE"/>
</dbReference>
<dbReference type="Pfam" id="PF06441">
    <property type="entry name" value="EHN"/>
    <property type="match status" value="1"/>
</dbReference>
<dbReference type="InterPro" id="IPR010497">
    <property type="entry name" value="Epoxide_hydro_N"/>
</dbReference>
<proteinExistence type="inferred from homology"/>
<dbReference type="AlphaFoldDB" id="A0A9P8K358"/>
<dbReference type="InterPro" id="IPR000639">
    <property type="entry name" value="Epox_hydrolase-like"/>
</dbReference>